<gene>
    <name evidence="1" type="ORF">EYC84_002691</name>
</gene>
<evidence type="ECO:0000313" key="2">
    <source>
        <dbReference type="Proteomes" id="UP000322873"/>
    </source>
</evidence>
<dbReference type="AlphaFoldDB" id="A0A5M9JRI9"/>
<evidence type="ECO:0000313" key="1">
    <source>
        <dbReference type="EMBL" id="KAA8570402.1"/>
    </source>
</evidence>
<dbReference type="EMBL" id="VICG01000007">
    <property type="protein sequence ID" value="KAA8570402.1"/>
    <property type="molecule type" value="Genomic_DNA"/>
</dbReference>
<organism evidence="1 2">
    <name type="scientific">Monilinia fructicola</name>
    <name type="common">Brown rot fungus</name>
    <name type="synonym">Ciboria fructicola</name>
    <dbReference type="NCBI Taxonomy" id="38448"/>
    <lineage>
        <taxon>Eukaryota</taxon>
        <taxon>Fungi</taxon>
        <taxon>Dikarya</taxon>
        <taxon>Ascomycota</taxon>
        <taxon>Pezizomycotina</taxon>
        <taxon>Leotiomycetes</taxon>
        <taxon>Helotiales</taxon>
        <taxon>Sclerotiniaceae</taxon>
        <taxon>Monilinia</taxon>
    </lineage>
</organism>
<reference evidence="1 2" key="1">
    <citation type="submission" date="2019-06" db="EMBL/GenBank/DDBJ databases">
        <title>Genome Sequence of the Brown Rot Fungal Pathogen Monilinia fructicola.</title>
        <authorList>
            <person name="De Miccolis Angelini R.M."/>
            <person name="Landi L."/>
            <person name="Abate D."/>
            <person name="Pollastro S."/>
            <person name="Romanazzi G."/>
            <person name="Faretra F."/>
        </authorList>
    </citation>
    <scope>NUCLEOTIDE SEQUENCE [LARGE SCALE GENOMIC DNA]</scope>
    <source>
        <strain evidence="1 2">Mfrc123</strain>
    </source>
</reference>
<keyword evidence="2" id="KW-1185">Reference proteome</keyword>
<protein>
    <submittedName>
        <fullName evidence="1">Uncharacterized protein</fullName>
    </submittedName>
</protein>
<sequence>MGACIWYVGVNKESGFWQNVDQMQDPVRSIKCQRVGSAFFMFFSLLKRKLKDGGKKRSRMMAGGRERLVKAFDNWITGDSSGGRCLQVETGASLRLNLFRNDRRKFNFLLFPFYIPLGTWQCRSVVAVSGSIQEQMSVSFFFVRLSSSDKSHLMSFESQSSCQIFGSLIDLLVYTWGRCQFE</sequence>
<name>A0A5M9JRI9_MONFR</name>
<comment type="caution">
    <text evidence="1">The sequence shown here is derived from an EMBL/GenBank/DDBJ whole genome shotgun (WGS) entry which is preliminary data.</text>
</comment>
<dbReference type="Proteomes" id="UP000322873">
    <property type="component" value="Unassembled WGS sequence"/>
</dbReference>
<proteinExistence type="predicted"/>
<accession>A0A5M9JRI9</accession>